<proteinExistence type="predicted"/>
<dbReference type="OrthoDB" id="9789742at2"/>
<sequence>MKLIYSLVFLGLILVLNGCKKEEEQPAKPVKPNVVLRFEKIHAQHPELSTLPNVTVSARSLKDADFMYRYFFGFSARNGYFEPLEQVVERQMIPENRLYFTISYRHITAHNFVGPDASSTAEYTLEIDGIRKVSLKMDHSAYTDPKNRWVDQTGATHIGVETSISLP</sequence>
<dbReference type="RefSeq" id="WP_135393748.1">
    <property type="nucleotide sequence ID" value="NZ_SRMB01000001.1"/>
</dbReference>
<accession>A0A4Z0QKW4</accession>
<evidence type="ECO:0000313" key="2">
    <source>
        <dbReference type="Proteomes" id="UP000298471"/>
    </source>
</evidence>
<protein>
    <submittedName>
        <fullName evidence="1">Uncharacterized protein</fullName>
    </submittedName>
</protein>
<dbReference type="AlphaFoldDB" id="A0A4Z0QKW4"/>
<keyword evidence="2" id="KW-1185">Reference proteome</keyword>
<evidence type="ECO:0000313" key="1">
    <source>
        <dbReference type="EMBL" id="TGE29372.1"/>
    </source>
</evidence>
<gene>
    <name evidence="1" type="ORF">E5K02_07935</name>
</gene>
<dbReference type="Proteomes" id="UP000298471">
    <property type="component" value="Unassembled WGS sequence"/>
</dbReference>
<name>A0A4Z0QKW4_9BACT</name>
<comment type="caution">
    <text evidence="1">The sequence shown here is derived from an EMBL/GenBank/DDBJ whole genome shotgun (WGS) entry which is preliminary data.</text>
</comment>
<reference evidence="1 2" key="1">
    <citation type="submission" date="2019-04" db="EMBL/GenBank/DDBJ databases">
        <authorList>
            <person name="Feng G."/>
            <person name="Zhang J."/>
            <person name="Zhu H."/>
        </authorList>
    </citation>
    <scope>NUCLEOTIDE SEQUENCE [LARGE SCALE GENOMIC DNA]</scope>
    <source>
        <strain evidence="1 2">9PBR-1</strain>
    </source>
</reference>
<organism evidence="1 2">
    <name type="scientific">Hymenobacter metallicola</name>
    <dbReference type="NCBI Taxonomy" id="2563114"/>
    <lineage>
        <taxon>Bacteria</taxon>
        <taxon>Pseudomonadati</taxon>
        <taxon>Bacteroidota</taxon>
        <taxon>Cytophagia</taxon>
        <taxon>Cytophagales</taxon>
        <taxon>Hymenobacteraceae</taxon>
        <taxon>Hymenobacter</taxon>
    </lineage>
</organism>
<dbReference type="EMBL" id="SRMB01000001">
    <property type="protein sequence ID" value="TGE29372.1"/>
    <property type="molecule type" value="Genomic_DNA"/>
</dbReference>